<dbReference type="Proteomes" id="UP000476030">
    <property type="component" value="Unassembled WGS sequence"/>
</dbReference>
<reference evidence="1 2" key="1">
    <citation type="submission" date="2019-12" db="EMBL/GenBank/DDBJ databases">
        <title>Snethiella sp. nov. sp. isolated from sea sand.</title>
        <authorList>
            <person name="Kim J."/>
            <person name="Jeong S.E."/>
            <person name="Jung H.S."/>
            <person name="Jeon C.O."/>
        </authorList>
    </citation>
    <scope>NUCLEOTIDE SEQUENCE [LARGE SCALE GENOMIC DNA]</scope>
    <source>
        <strain evidence="1 2">DP05</strain>
    </source>
</reference>
<evidence type="ECO:0000313" key="2">
    <source>
        <dbReference type="Proteomes" id="UP000476030"/>
    </source>
</evidence>
<organism evidence="1 2">
    <name type="scientific">Sneathiella litorea</name>
    <dbReference type="NCBI Taxonomy" id="2606216"/>
    <lineage>
        <taxon>Bacteria</taxon>
        <taxon>Pseudomonadati</taxon>
        <taxon>Pseudomonadota</taxon>
        <taxon>Alphaproteobacteria</taxon>
        <taxon>Sneathiellales</taxon>
        <taxon>Sneathiellaceae</taxon>
        <taxon>Sneathiella</taxon>
    </lineage>
</organism>
<keyword evidence="2" id="KW-1185">Reference proteome</keyword>
<gene>
    <name evidence="1" type="ORF">GQE98_12555</name>
</gene>
<dbReference type="AlphaFoldDB" id="A0A6L8WAF6"/>
<accession>A0A6L8WAF6</accession>
<protein>
    <submittedName>
        <fullName evidence="1">Uncharacterized protein</fullName>
    </submittedName>
</protein>
<comment type="caution">
    <text evidence="1">The sequence shown here is derived from an EMBL/GenBank/DDBJ whole genome shotgun (WGS) entry which is preliminary data.</text>
</comment>
<dbReference type="EMBL" id="WTUW01000002">
    <property type="protein sequence ID" value="MZR31463.1"/>
    <property type="molecule type" value="Genomic_DNA"/>
</dbReference>
<dbReference type="RefSeq" id="WP_161315967.1">
    <property type="nucleotide sequence ID" value="NZ_WTUW01000002.1"/>
</dbReference>
<sequence>MPRKRNISHDLQYLEYLFEIENWTTDYLFSIGKGYTENLPYTEYLDMAIQAKMISPEKYANGYVRLTILGNRDIDHILDDPESAHYEPQSVGTLTLRGDRREYLGSLPSSALRHIISRLEGNRVRFILLHGQKLRYGSAPIDSIAFKENYDPENY</sequence>
<proteinExistence type="predicted"/>
<evidence type="ECO:0000313" key="1">
    <source>
        <dbReference type="EMBL" id="MZR31463.1"/>
    </source>
</evidence>
<name>A0A6L8WAF6_9PROT</name>